<comment type="caution">
    <text evidence="1">The sequence shown here is derived from an EMBL/GenBank/DDBJ whole genome shotgun (WGS) entry which is preliminary data.</text>
</comment>
<dbReference type="EMBL" id="JADKYB010000005">
    <property type="protein sequence ID" value="MBM9505040.1"/>
    <property type="molecule type" value="Genomic_DNA"/>
</dbReference>
<sequence>MYDFIGPHKATDTADFLELALGTPLELWLGVEDESDEERAAREAAARDILADDPTLFDRTTALAVETIGRTMPELLALAPTNRPAVAVRRRTSRKGVAA</sequence>
<evidence type="ECO:0000313" key="1">
    <source>
        <dbReference type="EMBL" id="MBM9505040.1"/>
    </source>
</evidence>
<gene>
    <name evidence="1" type="ORF">ITX44_10900</name>
</gene>
<proteinExistence type="predicted"/>
<evidence type="ECO:0000313" key="2">
    <source>
        <dbReference type="Proteomes" id="UP000749040"/>
    </source>
</evidence>
<reference evidence="1 2" key="1">
    <citation type="submission" date="2021-01" db="EMBL/GenBank/DDBJ databases">
        <title>Streptomyces acididurans sp. nov., isolated from a peat swamp forest soil.</title>
        <authorList>
            <person name="Chantavorakit T."/>
            <person name="Duangmal K."/>
        </authorList>
    </citation>
    <scope>NUCLEOTIDE SEQUENCE [LARGE SCALE GENOMIC DNA]</scope>
    <source>
        <strain evidence="1 2">KK5PA1</strain>
    </source>
</reference>
<dbReference type="RefSeq" id="WP_205356909.1">
    <property type="nucleotide sequence ID" value="NZ_JADKYB010000005.1"/>
</dbReference>
<keyword evidence="2" id="KW-1185">Reference proteome</keyword>
<dbReference type="Proteomes" id="UP000749040">
    <property type="component" value="Unassembled WGS sequence"/>
</dbReference>
<organism evidence="1 2">
    <name type="scientific">Actinacidiphila acididurans</name>
    <dbReference type="NCBI Taxonomy" id="2784346"/>
    <lineage>
        <taxon>Bacteria</taxon>
        <taxon>Bacillati</taxon>
        <taxon>Actinomycetota</taxon>
        <taxon>Actinomycetes</taxon>
        <taxon>Kitasatosporales</taxon>
        <taxon>Streptomycetaceae</taxon>
        <taxon>Actinacidiphila</taxon>
    </lineage>
</organism>
<accession>A0ABS2TRZ5</accession>
<protein>
    <submittedName>
        <fullName evidence="1">Uncharacterized protein</fullName>
    </submittedName>
</protein>
<name>A0ABS2TRZ5_9ACTN</name>